<dbReference type="EMBL" id="ML994633">
    <property type="protein sequence ID" value="KAF2185517.1"/>
    <property type="molecule type" value="Genomic_DNA"/>
</dbReference>
<keyword evidence="2" id="KW-1185">Reference proteome</keyword>
<proteinExistence type="predicted"/>
<dbReference type="AlphaFoldDB" id="A0A6A6E0N9"/>
<feature type="non-terminal residue" evidence="1">
    <location>
        <position position="1"/>
    </location>
</feature>
<dbReference type="Proteomes" id="UP000800200">
    <property type="component" value="Unassembled WGS sequence"/>
</dbReference>
<reference evidence="1" key="1">
    <citation type="journal article" date="2020" name="Stud. Mycol.">
        <title>101 Dothideomycetes genomes: a test case for predicting lifestyles and emergence of pathogens.</title>
        <authorList>
            <person name="Haridas S."/>
            <person name="Albert R."/>
            <person name="Binder M."/>
            <person name="Bloem J."/>
            <person name="Labutti K."/>
            <person name="Salamov A."/>
            <person name="Andreopoulos B."/>
            <person name="Baker S."/>
            <person name="Barry K."/>
            <person name="Bills G."/>
            <person name="Bluhm B."/>
            <person name="Cannon C."/>
            <person name="Castanera R."/>
            <person name="Culley D."/>
            <person name="Daum C."/>
            <person name="Ezra D."/>
            <person name="Gonzalez J."/>
            <person name="Henrissat B."/>
            <person name="Kuo A."/>
            <person name="Liang C."/>
            <person name="Lipzen A."/>
            <person name="Lutzoni F."/>
            <person name="Magnuson J."/>
            <person name="Mondo S."/>
            <person name="Nolan M."/>
            <person name="Ohm R."/>
            <person name="Pangilinan J."/>
            <person name="Park H.-J."/>
            <person name="Ramirez L."/>
            <person name="Alfaro M."/>
            <person name="Sun H."/>
            <person name="Tritt A."/>
            <person name="Yoshinaga Y."/>
            <person name="Zwiers L.-H."/>
            <person name="Turgeon B."/>
            <person name="Goodwin S."/>
            <person name="Spatafora J."/>
            <person name="Crous P."/>
            <person name="Grigoriev I."/>
        </authorList>
    </citation>
    <scope>NUCLEOTIDE SEQUENCE</scope>
    <source>
        <strain evidence="1">CBS 207.26</strain>
    </source>
</reference>
<dbReference type="OrthoDB" id="5415741at2759"/>
<gene>
    <name evidence="1" type="ORF">K469DRAFT_575994</name>
</gene>
<protein>
    <submittedName>
        <fullName evidence="1">Uncharacterized protein</fullName>
    </submittedName>
</protein>
<sequence>ITLYIEGISNSRIREATGLRRSIIKDIIKEAKVRGYNPKVSKTIIIAYIINKLCSRHLCKRDKEI</sequence>
<accession>A0A6A6E0N9</accession>
<evidence type="ECO:0000313" key="2">
    <source>
        <dbReference type="Proteomes" id="UP000800200"/>
    </source>
</evidence>
<evidence type="ECO:0000313" key="1">
    <source>
        <dbReference type="EMBL" id="KAF2185517.1"/>
    </source>
</evidence>
<name>A0A6A6E0N9_9PEZI</name>
<organism evidence="1 2">
    <name type="scientific">Zopfia rhizophila CBS 207.26</name>
    <dbReference type="NCBI Taxonomy" id="1314779"/>
    <lineage>
        <taxon>Eukaryota</taxon>
        <taxon>Fungi</taxon>
        <taxon>Dikarya</taxon>
        <taxon>Ascomycota</taxon>
        <taxon>Pezizomycotina</taxon>
        <taxon>Dothideomycetes</taxon>
        <taxon>Dothideomycetes incertae sedis</taxon>
        <taxon>Zopfiaceae</taxon>
        <taxon>Zopfia</taxon>
    </lineage>
</organism>